<dbReference type="Proteomes" id="UP000798662">
    <property type="component" value="Chromosome 2"/>
</dbReference>
<dbReference type="EMBL" id="CM020619">
    <property type="protein sequence ID" value="KAK1864691.1"/>
    <property type="molecule type" value="Genomic_DNA"/>
</dbReference>
<proteinExistence type="predicted"/>
<protein>
    <submittedName>
        <fullName evidence="1">Uncharacterized protein</fullName>
    </submittedName>
</protein>
<name>A0ACC3C315_PYRYE</name>
<accession>A0ACC3C315</accession>
<sequence>MSTPLSPTEVAYHIAGAALGIRVDGRPPAGRRPLTIETALLPTAAGSARATVAGGADVLVGVTASLSPVPAPALTFSVGVVPSAGAAAATAADGGGGGGGVGGGGGTGAAGAAAAAALTRLYAPAVAGPLGAAARVGTSATWVLSVDAVVLRPGGSTLDVLSLAVRAALRTAVVAGVEVLPGEADDPEAVEVVDGEEVWVEDWGVVAACPIATGRLPPPVGFFAG</sequence>
<comment type="caution">
    <text evidence="1">The sequence shown here is derived from an EMBL/GenBank/DDBJ whole genome shotgun (WGS) entry which is preliminary data.</text>
</comment>
<reference evidence="1" key="1">
    <citation type="submission" date="2019-11" db="EMBL/GenBank/DDBJ databases">
        <title>Nori genome reveals adaptations in red seaweeds to the harsh intertidal environment.</title>
        <authorList>
            <person name="Wang D."/>
            <person name="Mao Y."/>
        </authorList>
    </citation>
    <scope>NUCLEOTIDE SEQUENCE</scope>
    <source>
        <tissue evidence="1">Gametophyte</tissue>
    </source>
</reference>
<evidence type="ECO:0000313" key="1">
    <source>
        <dbReference type="EMBL" id="KAK1864691.1"/>
    </source>
</evidence>
<keyword evidence="2" id="KW-1185">Reference proteome</keyword>
<evidence type="ECO:0000313" key="2">
    <source>
        <dbReference type="Proteomes" id="UP000798662"/>
    </source>
</evidence>
<organism evidence="1 2">
    <name type="scientific">Pyropia yezoensis</name>
    <name type="common">Susabi-nori</name>
    <name type="synonym">Porphyra yezoensis</name>
    <dbReference type="NCBI Taxonomy" id="2788"/>
    <lineage>
        <taxon>Eukaryota</taxon>
        <taxon>Rhodophyta</taxon>
        <taxon>Bangiophyceae</taxon>
        <taxon>Bangiales</taxon>
        <taxon>Bangiaceae</taxon>
        <taxon>Pyropia</taxon>
    </lineage>
</organism>
<gene>
    <name evidence="1" type="ORF">I4F81_007235</name>
</gene>